<comment type="caution">
    <text evidence="2">The sequence shown here is derived from an EMBL/GenBank/DDBJ whole genome shotgun (WGS) entry which is preliminary data.</text>
</comment>
<dbReference type="PROSITE" id="PS50132">
    <property type="entry name" value="RGS"/>
    <property type="match status" value="1"/>
</dbReference>
<proteinExistence type="predicted"/>
<accession>A0ABR0BEU1</accession>
<dbReference type="PANTHER" id="PTHR10845">
    <property type="entry name" value="REGULATOR OF G PROTEIN SIGNALING"/>
    <property type="match status" value="1"/>
</dbReference>
<dbReference type="Gene3D" id="1.10.167.10">
    <property type="entry name" value="Regulator of G-protein Signalling 4, domain 2"/>
    <property type="match status" value="1"/>
</dbReference>
<dbReference type="EMBL" id="JAWRVI010000176">
    <property type="protein sequence ID" value="KAK4073053.1"/>
    <property type="molecule type" value="Genomic_DNA"/>
</dbReference>
<name>A0ABR0BEU1_PURLI</name>
<dbReference type="Pfam" id="PF00615">
    <property type="entry name" value="RGS"/>
    <property type="match status" value="1"/>
</dbReference>
<organism evidence="2 3">
    <name type="scientific">Purpureocillium lilacinum</name>
    <name type="common">Paecilomyces lilacinus</name>
    <dbReference type="NCBI Taxonomy" id="33203"/>
    <lineage>
        <taxon>Eukaryota</taxon>
        <taxon>Fungi</taxon>
        <taxon>Dikarya</taxon>
        <taxon>Ascomycota</taxon>
        <taxon>Pezizomycotina</taxon>
        <taxon>Sordariomycetes</taxon>
        <taxon>Hypocreomycetidae</taxon>
        <taxon>Hypocreales</taxon>
        <taxon>Ophiocordycipitaceae</taxon>
        <taxon>Purpureocillium</taxon>
    </lineage>
</organism>
<protein>
    <recommendedName>
        <fullName evidence="1">RGS domain-containing protein</fullName>
    </recommendedName>
</protein>
<dbReference type="SMART" id="SM00315">
    <property type="entry name" value="RGS"/>
    <property type="match status" value="1"/>
</dbReference>
<keyword evidence="3" id="KW-1185">Reference proteome</keyword>
<feature type="domain" description="RGS" evidence="1">
    <location>
        <begin position="25"/>
        <end position="135"/>
    </location>
</feature>
<dbReference type="InterPro" id="IPR016137">
    <property type="entry name" value="RGS"/>
</dbReference>
<sequence length="196" mass="22553">MTATPPTLSKILLDAASSPWSLGAFTAYLSENHCLELLEFLRDSQRYASLYEQLTVEQQPSPGSREQAHSWWKKLMQVYITPSAPRQINIPSGIRDSLLRKPCDSFPPHPSELDEACRIVYELMDDSLLVPFLQSVAPTQIVFSSEECDCSTDRRPPATMAVMSANSRLPLGFTSLRRRRAPHRKRQWGRYWEWRR</sequence>
<reference evidence="2 3" key="1">
    <citation type="journal article" date="2024" name="Microbiol. Resour. Announc.">
        <title>Genome annotations for the ascomycete fungi Trichoderma harzianum, Trichoderma aggressivum, and Purpureocillium lilacinum.</title>
        <authorList>
            <person name="Beijen E.P.W."/>
            <person name="Ohm R.A."/>
        </authorList>
    </citation>
    <scope>NUCLEOTIDE SEQUENCE [LARGE SCALE GENOMIC DNA]</scope>
    <source>
        <strain evidence="2 3">CBS 150709</strain>
    </source>
</reference>
<dbReference type="PANTHER" id="PTHR10845:SF267">
    <property type="entry name" value="REGULATOR OF G PROTEIN SIGNALING DOMAIN PROTEIN (AFU_ORTHOLOGUE AFUA_6G06860)"/>
    <property type="match status" value="1"/>
</dbReference>
<gene>
    <name evidence="2" type="ORF">Purlil1_13180</name>
</gene>
<dbReference type="Proteomes" id="UP001287286">
    <property type="component" value="Unassembled WGS sequence"/>
</dbReference>
<evidence type="ECO:0000313" key="3">
    <source>
        <dbReference type="Proteomes" id="UP001287286"/>
    </source>
</evidence>
<dbReference type="SUPFAM" id="SSF48097">
    <property type="entry name" value="Regulator of G-protein signaling, RGS"/>
    <property type="match status" value="1"/>
</dbReference>
<evidence type="ECO:0000259" key="1">
    <source>
        <dbReference type="PROSITE" id="PS50132"/>
    </source>
</evidence>
<evidence type="ECO:0000313" key="2">
    <source>
        <dbReference type="EMBL" id="KAK4073053.1"/>
    </source>
</evidence>
<dbReference type="CDD" id="cd07440">
    <property type="entry name" value="RGS"/>
    <property type="match status" value="1"/>
</dbReference>
<dbReference type="InterPro" id="IPR044926">
    <property type="entry name" value="RGS_subdomain_2"/>
</dbReference>
<dbReference type="InterPro" id="IPR036305">
    <property type="entry name" value="RGS_sf"/>
</dbReference>